<dbReference type="RefSeq" id="WP_103427887.1">
    <property type="nucleotide sequence ID" value="NZ_CP026310.1"/>
</dbReference>
<geneLocation type="plasmid" evidence="2">
    <name>unnamed1</name>
</geneLocation>
<accession>A0A2I8VQK4</accession>
<organism evidence="2 3">
    <name type="scientific">Salinigranum rubrum</name>
    <dbReference type="NCBI Taxonomy" id="755307"/>
    <lineage>
        <taxon>Archaea</taxon>
        <taxon>Methanobacteriati</taxon>
        <taxon>Methanobacteriota</taxon>
        <taxon>Stenosarchaea group</taxon>
        <taxon>Halobacteria</taxon>
        <taxon>Halobacteriales</taxon>
        <taxon>Haloferacaceae</taxon>
        <taxon>Salinigranum</taxon>
    </lineage>
</organism>
<dbReference type="GeneID" id="35594779"/>
<dbReference type="AlphaFoldDB" id="A0A2I8VQK4"/>
<keyword evidence="1" id="KW-0812">Transmembrane</keyword>
<dbReference type="OrthoDB" id="197234at2157"/>
<evidence type="ECO:0000313" key="2">
    <source>
        <dbReference type="EMBL" id="AUV84198.1"/>
    </source>
</evidence>
<dbReference type="KEGG" id="srub:C2R22_21765"/>
<evidence type="ECO:0000256" key="1">
    <source>
        <dbReference type="SAM" id="Phobius"/>
    </source>
</evidence>
<gene>
    <name evidence="2" type="ORF">C2R22_21765</name>
</gene>
<evidence type="ECO:0008006" key="4">
    <source>
        <dbReference type="Google" id="ProtNLM"/>
    </source>
</evidence>
<keyword evidence="1" id="KW-0472">Membrane</keyword>
<reference evidence="2 3" key="1">
    <citation type="submission" date="2018-01" db="EMBL/GenBank/DDBJ databases">
        <title>Complete genome sequence of Salinigranum rubrum GX10T, an extremely halophilic archaeon isolated from a marine solar saltern.</title>
        <authorList>
            <person name="Han S."/>
        </authorList>
    </citation>
    <scope>NUCLEOTIDE SEQUENCE [LARGE SCALE GENOMIC DNA]</scope>
    <source>
        <strain evidence="2 3">GX10</strain>
        <plasmid evidence="3">Plasmid unnamed1</plasmid>
    </source>
</reference>
<sequence length="103" mass="11322">MAWSEGWRSEDRPDTSQIPEEYRLSANMRENLMIGYFAGIIGVAYFALRFMSEPTLIAGIPALMWLTVGVSALVMLGLYISFARQGVVKDVTQVQSGGEAGDD</sequence>
<keyword evidence="1" id="KW-1133">Transmembrane helix</keyword>
<feature type="transmembrane region" description="Helical" evidence="1">
    <location>
        <begin position="32"/>
        <end position="50"/>
    </location>
</feature>
<proteinExistence type="predicted"/>
<dbReference type="EMBL" id="CP026310">
    <property type="protein sequence ID" value="AUV84198.1"/>
    <property type="molecule type" value="Genomic_DNA"/>
</dbReference>
<dbReference type="Proteomes" id="UP000236584">
    <property type="component" value="Plasmid unnamed1"/>
</dbReference>
<feature type="transmembrane region" description="Helical" evidence="1">
    <location>
        <begin position="56"/>
        <end position="80"/>
    </location>
</feature>
<name>A0A2I8VQK4_9EURY</name>
<protein>
    <recommendedName>
        <fullName evidence="4">DUF485 domain-containing protein</fullName>
    </recommendedName>
</protein>
<keyword evidence="3" id="KW-1185">Reference proteome</keyword>
<evidence type="ECO:0000313" key="3">
    <source>
        <dbReference type="Proteomes" id="UP000236584"/>
    </source>
</evidence>
<keyword evidence="2" id="KW-0614">Plasmid</keyword>